<evidence type="ECO:0000256" key="2">
    <source>
        <dbReference type="ARBA" id="ARBA00023125"/>
    </source>
</evidence>
<accession>A0A430B4Q5</accession>
<protein>
    <submittedName>
        <fullName evidence="5">LacI family transcriptional regulator</fullName>
    </submittedName>
</protein>
<dbReference type="Proteomes" id="UP000287605">
    <property type="component" value="Unassembled WGS sequence"/>
</dbReference>
<dbReference type="InterPro" id="IPR000843">
    <property type="entry name" value="HTH_LacI"/>
</dbReference>
<dbReference type="AlphaFoldDB" id="A0A430B4Q5"/>
<evidence type="ECO:0000256" key="3">
    <source>
        <dbReference type="ARBA" id="ARBA00023163"/>
    </source>
</evidence>
<dbReference type="InterPro" id="IPR046335">
    <property type="entry name" value="LacI/GalR-like_sensor"/>
</dbReference>
<dbReference type="PANTHER" id="PTHR30146:SF149">
    <property type="entry name" value="HTH-TYPE TRANSCRIPTIONAL REGULATOR EBGR"/>
    <property type="match status" value="1"/>
</dbReference>
<dbReference type="CDD" id="cd01544">
    <property type="entry name" value="PBP1_GalR"/>
    <property type="match status" value="1"/>
</dbReference>
<keyword evidence="2" id="KW-0238">DNA-binding</keyword>
<evidence type="ECO:0000313" key="5">
    <source>
        <dbReference type="EMBL" id="RSU15192.1"/>
    </source>
</evidence>
<reference evidence="5 6" key="1">
    <citation type="submission" date="2017-05" db="EMBL/GenBank/DDBJ databases">
        <title>Vagococcus spp. assemblies.</title>
        <authorList>
            <person name="Gulvik C.A."/>
        </authorList>
    </citation>
    <scope>NUCLEOTIDE SEQUENCE [LARGE SCALE GENOMIC DNA]</scope>
    <source>
        <strain evidence="5 6">CCUG 51432</strain>
    </source>
</reference>
<name>A0A430B4Q5_9ENTE</name>
<dbReference type="SMART" id="SM00354">
    <property type="entry name" value="HTH_LACI"/>
    <property type="match status" value="1"/>
</dbReference>
<evidence type="ECO:0000313" key="6">
    <source>
        <dbReference type="Proteomes" id="UP000287605"/>
    </source>
</evidence>
<proteinExistence type="predicted"/>
<dbReference type="Pfam" id="PF00356">
    <property type="entry name" value="LacI"/>
    <property type="match status" value="1"/>
</dbReference>
<gene>
    <name evidence="5" type="ORF">CBF29_02330</name>
</gene>
<dbReference type="RefSeq" id="WP_126806877.1">
    <property type="nucleotide sequence ID" value="NZ_NGKA01000002.1"/>
</dbReference>
<evidence type="ECO:0000256" key="1">
    <source>
        <dbReference type="ARBA" id="ARBA00023015"/>
    </source>
</evidence>
<dbReference type="InterPro" id="IPR010982">
    <property type="entry name" value="Lambda_DNA-bd_dom_sf"/>
</dbReference>
<dbReference type="PROSITE" id="PS50932">
    <property type="entry name" value="HTH_LACI_2"/>
    <property type="match status" value="1"/>
</dbReference>
<dbReference type="SUPFAM" id="SSF47413">
    <property type="entry name" value="lambda repressor-like DNA-binding domains"/>
    <property type="match status" value="1"/>
</dbReference>
<evidence type="ECO:0000259" key="4">
    <source>
        <dbReference type="PROSITE" id="PS50932"/>
    </source>
</evidence>
<dbReference type="OrthoDB" id="43195at2"/>
<keyword evidence="6" id="KW-1185">Reference proteome</keyword>
<keyword evidence="3" id="KW-0804">Transcription</keyword>
<dbReference type="GO" id="GO:0003700">
    <property type="term" value="F:DNA-binding transcription factor activity"/>
    <property type="evidence" value="ECO:0007669"/>
    <property type="project" value="TreeGrafter"/>
</dbReference>
<feature type="domain" description="HTH lacI-type" evidence="4">
    <location>
        <begin position="2"/>
        <end position="58"/>
    </location>
</feature>
<organism evidence="5 6">
    <name type="scientific">Vagococcus elongatus</name>
    <dbReference type="NCBI Taxonomy" id="180344"/>
    <lineage>
        <taxon>Bacteria</taxon>
        <taxon>Bacillati</taxon>
        <taxon>Bacillota</taxon>
        <taxon>Bacilli</taxon>
        <taxon>Lactobacillales</taxon>
        <taxon>Enterococcaceae</taxon>
        <taxon>Vagococcus</taxon>
    </lineage>
</organism>
<dbReference type="CDD" id="cd01392">
    <property type="entry name" value="HTH_LacI"/>
    <property type="match status" value="1"/>
</dbReference>
<dbReference type="GO" id="GO:0000976">
    <property type="term" value="F:transcription cis-regulatory region binding"/>
    <property type="evidence" value="ECO:0007669"/>
    <property type="project" value="TreeGrafter"/>
</dbReference>
<dbReference type="EMBL" id="NGKA01000002">
    <property type="protein sequence ID" value="RSU15192.1"/>
    <property type="molecule type" value="Genomic_DNA"/>
</dbReference>
<dbReference type="PRINTS" id="PR00036">
    <property type="entry name" value="HTHLACI"/>
</dbReference>
<dbReference type="Pfam" id="PF13377">
    <property type="entry name" value="Peripla_BP_3"/>
    <property type="match status" value="1"/>
</dbReference>
<dbReference type="Gene3D" id="1.10.260.40">
    <property type="entry name" value="lambda repressor-like DNA-binding domains"/>
    <property type="match status" value="1"/>
</dbReference>
<dbReference type="InterPro" id="IPR028082">
    <property type="entry name" value="Peripla_BP_I"/>
</dbReference>
<keyword evidence="1" id="KW-0805">Transcription regulation</keyword>
<dbReference type="SUPFAM" id="SSF53822">
    <property type="entry name" value="Periplasmic binding protein-like I"/>
    <property type="match status" value="1"/>
</dbReference>
<dbReference type="PROSITE" id="PS00356">
    <property type="entry name" value="HTH_LACI_1"/>
    <property type="match status" value="1"/>
</dbReference>
<comment type="caution">
    <text evidence="5">The sequence shown here is derived from an EMBL/GenBank/DDBJ whole genome shotgun (WGS) entry which is preliminary data.</text>
</comment>
<dbReference type="PANTHER" id="PTHR30146">
    <property type="entry name" value="LACI-RELATED TRANSCRIPTIONAL REPRESSOR"/>
    <property type="match status" value="1"/>
</dbReference>
<sequence>MATIKDIATKAGVSPATVSRVLNYDSDLSVGEETKRRIFEVAESLNYTKHQKKQPQKKLVFKLVQWYNEQEELEDLYYLSIRLGIEKRAEELGIQIIKENLETLSAERAHGIIALGKFDASEINLLSEHNEKIIFVDFNGTSFGHTSIVVDFNQAITQVMETFDRKAYQRIGIISGQEFTKTEGQFLPDVRLALLQTALKNNSLYNEQWHLESAFTVADGYRVMSEFLKQDKKDWPEVFFVSSDAIAIGALKALQENNIKVPEDIGILGFNDISTAKYVSPPLSTIKVHTEWMGRQAVDTIHSLAFEQEPAPMKIEVGTTLIERDSL</sequence>
<dbReference type="Gene3D" id="3.40.50.2300">
    <property type="match status" value="2"/>
</dbReference>